<reference evidence="1" key="1">
    <citation type="submission" date="2023-03" db="EMBL/GenBank/DDBJ databases">
        <title>Massive genome expansion in bonnet fungi (Mycena s.s.) driven by repeated elements and novel gene families across ecological guilds.</title>
        <authorList>
            <consortium name="Lawrence Berkeley National Laboratory"/>
            <person name="Harder C.B."/>
            <person name="Miyauchi S."/>
            <person name="Viragh M."/>
            <person name="Kuo A."/>
            <person name="Thoen E."/>
            <person name="Andreopoulos B."/>
            <person name="Lu D."/>
            <person name="Skrede I."/>
            <person name="Drula E."/>
            <person name="Henrissat B."/>
            <person name="Morin E."/>
            <person name="Kohler A."/>
            <person name="Barry K."/>
            <person name="LaButti K."/>
            <person name="Morin E."/>
            <person name="Salamov A."/>
            <person name="Lipzen A."/>
            <person name="Mereny Z."/>
            <person name="Hegedus B."/>
            <person name="Baldrian P."/>
            <person name="Stursova M."/>
            <person name="Weitz H."/>
            <person name="Taylor A."/>
            <person name="Grigoriev I.V."/>
            <person name="Nagy L.G."/>
            <person name="Martin F."/>
            <person name="Kauserud H."/>
        </authorList>
    </citation>
    <scope>NUCLEOTIDE SEQUENCE</scope>
    <source>
        <strain evidence="1">9144</strain>
    </source>
</reference>
<dbReference type="EMBL" id="JARJCW010000022">
    <property type="protein sequence ID" value="KAJ7212938.1"/>
    <property type="molecule type" value="Genomic_DNA"/>
</dbReference>
<accession>A0AAD6VPJ9</accession>
<proteinExistence type="predicted"/>
<keyword evidence="2" id="KW-1185">Reference proteome</keyword>
<gene>
    <name evidence="1" type="ORF">GGX14DRAFT_563985</name>
</gene>
<sequence>MLTGDFAACAALCWHVGTTYMHVFHPCSPPEQVRPVSGTSRQRAGLSAYCRLVNPFVHLRGDACPLEMNSYAYTCAKIGSESELAGAVKREDDAHLKDTTATAKTIFNSTKGLEGEYTAITLCPERRLLFDTAFSLGCQLSTSALNCECVGEEAAARDVVTLGGCFHRRNRRQMDARCVY</sequence>
<evidence type="ECO:0000313" key="2">
    <source>
        <dbReference type="Proteomes" id="UP001219525"/>
    </source>
</evidence>
<name>A0AAD6VPJ9_9AGAR</name>
<dbReference type="Proteomes" id="UP001219525">
    <property type="component" value="Unassembled WGS sequence"/>
</dbReference>
<organism evidence="1 2">
    <name type="scientific">Mycena pura</name>
    <dbReference type="NCBI Taxonomy" id="153505"/>
    <lineage>
        <taxon>Eukaryota</taxon>
        <taxon>Fungi</taxon>
        <taxon>Dikarya</taxon>
        <taxon>Basidiomycota</taxon>
        <taxon>Agaricomycotina</taxon>
        <taxon>Agaricomycetes</taxon>
        <taxon>Agaricomycetidae</taxon>
        <taxon>Agaricales</taxon>
        <taxon>Marasmiineae</taxon>
        <taxon>Mycenaceae</taxon>
        <taxon>Mycena</taxon>
    </lineage>
</organism>
<dbReference type="AlphaFoldDB" id="A0AAD6VPJ9"/>
<evidence type="ECO:0000313" key="1">
    <source>
        <dbReference type="EMBL" id="KAJ7212938.1"/>
    </source>
</evidence>
<protein>
    <submittedName>
        <fullName evidence="1">Uncharacterized protein</fullName>
    </submittedName>
</protein>
<comment type="caution">
    <text evidence="1">The sequence shown here is derived from an EMBL/GenBank/DDBJ whole genome shotgun (WGS) entry which is preliminary data.</text>
</comment>